<reference evidence="10 12" key="1">
    <citation type="submission" date="2015-09" db="EMBL/GenBank/DDBJ databases">
        <authorList>
            <consortium name="Pathogen Informatics"/>
        </authorList>
    </citation>
    <scope>NUCLEOTIDE SEQUENCE [LARGE SCALE GENOMIC DNA]</scope>
    <source>
        <strain evidence="10 12">2789STDY5834921</strain>
    </source>
</reference>
<dbReference type="Proteomes" id="UP000095413">
    <property type="component" value="Unassembled WGS sequence"/>
</dbReference>
<evidence type="ECO:0000256" key="5">
    <source>
        <dbReference type="ARBA" id="ARBA00023125"/>
    </source>
</evidence>
<evidence type="ECO:0000256" key="4">
    <source>
        <dbReference type="ARBA" id="ARBA00022833"/>
    </source>
</evidence>
<keyword evidence="5" id="KW-0238">DNA-binding</keyword>
<dbReference type="AlphaFoldDB" id="A0A174RWZ7"/>
<evidence type="ECO:0000313" key="11">
    <source>
        <dbReference type="EMBL" id="RHE11895.1"/>
    </source>
</evidence>
<dbReference type="GO" id="GO:0032196">
    <property type="term" value="P:transposition"/>
    <property type="evidence" value="ECO:0007669"/>
    <property type="project" value="UniProtKB-KW"/>
</dbReference>
<dbReference type="InterPro" id="IPR010095">
    <property type="entry name" value="Cas12f1-like_TNB"/>
</dbReference>
<dbReference type="NCBIfam" id="NF038281">
    <property type="entry name" value="IS200_TnpB"/>
    <property type="match status" value="1"/>
</dbReference>
<name>A0A174RWZ7_9FIRM</name>
<evidence type="ECO:0000256" key="2">
    <source>
        <dbReference type="ARBA" id="ARBA00022578"/>
    </source>
</evidence>
<feature type="domain" description="Cas12f1-like TNB" evidence="8">
    <location>
        <begin position="287"/>
        <end position="355"/>
    </location>
</feature>
<reference evidence="11 13" key="2">
    <citation type="submission" date="2018-08" db="EMBL/GenBank/DDBJ databases">
        <title>A genome reference for cultivated species of the human gut microbiota.</title>
        <authorList>
            <person name="Zou Y."/>
            <person name="Xue W."/>
            <person name="Luo G."/>
        </authorList>
    </citation>
    <scope>NUCLEOTIDE SEQUENCE [LARGE SCALE GENOMIC DNA]</scope>
    <source>
        <strain evidence="11 13">AM29-25AC</strain>
    </source>
</reference>
<dbReference type="GO" id="GO:0046872">
    <property type="term" value="F:metal ion binding"/>
    <property type="evidence" value="ECO:0007669"/>
    <property type="project" value="UniProtKB-KW"/>
</dbReference>
<protein>
    <submittedName>
        <fullName evidence="10 11">Transposase</fullName>
    </submittedName>
</protein>
<gene>
    <name evidence="11" type="ORF">DW767_10990</name>
    <name evidence="10" type="ORF">ERS852533_02865</name>
</gene>
<evidence type="ECO:0000256" key="6">
    <source>
        <dbReference type="ARBA" id="ARBA00023172"/>
    </source>
</evidence>
<evidence type="ECO:0000313" key="10">
    <source>
        <dbReference type="EMBL" id="CUP87715.1"/>
    </source>
</evidence>
<dbReference type="Proteomes" id="UP000284644">
    <property type="component" value="Unassembled WGS sequence"/>
</dbReference>
<keyword evidence="3" id="KW-0479">Metal-binding</keyword>
<evidence type="ECO:0000259" key="8">
    <source>
        <dbReference type="Pfam" id="PF07282"/>
    </source>
</evidence>
<evidence type="ECO:0000313" key="12">
    <source>
        <dbReference type="Proteomes" id="UP000095413"/>
    </source>
</evidence>
<dbReference type="Pfam" id="PF01385">
    <property type="entry name" value="OrfB_IS605"/>
    <property type="match status" value="1"/>
</dbReference>
<dbReference type="GO" id="GO:0006310">
    <property type="term" value="P:DNA recombination"/>
    <property type="evidence" value="ECO:0007669"/>
    <property type="project" value="UniProtKB-KW"/>
</dbReference>
<evidence type="ECO:0000313" key="13">
    <source>
        <dbReference type="Proteomes" id="UP000284644"/>
    </source>
</evidence>
<evidence type="ECO:0000256" key="3">
    <source>
        <dbReference type="ARBA" id="ARBA00022723"/>
    </source>
</evidence>
<dbReference type="NCBIfam" id="TIGR01766">
    <property type="entry name" value="IS200/IS605 family accessory protein TnpB-like domain"/>
    <property type="match status" value="1"/>
</dbReference>
<dbReference type="InterPro" id="IPR021027">
    <property type="entry name" value="Transposase_put_HTH"/>
</dbReference>
<keyword evidence="4" id="KW-0862">Zinc</keyword>
<dbReference type="InterPro" id="IPR053522">
    <property type="entry name" value="RNA-guided_endonuclease_TnpB"/>
</dbReference>
<dbReference type="EMBL" id="CZBA01000020">
    <property type="protein sequence ID" value="CUP87715.1"/>
    <property type="molecule type" value="Genomic_DNA"/>
</dbReference>
<dbReference type="Pfam" id="PF12323">
    <property type="entry name" value="HTH_OrfB_IS605"/>
    <property type="match status" value="1"/>
</dbReference>
<evidence type="ECO:0000259" key="7">
    <source>
        <dbReference type="Pfam" id="PF01385"/>
    </source>
</evidence>
<dbReference type="RefSeq" id="WP_055056681.1">
    <property type="nucleotide sequence ID" value="NZ_CZBA01000020.1"/>
</dbReference>
<evidence type="ECO:0000256" key="1">
    <source>
        <dbReference type="ARBA" id="ARBA00008761"/>
    </source>
</evidence>
<comment type="similarity">
    <text evidence="1">In the C-terminal section; belongs to the transposase 35 family.</text>
</comment>
<dbReference type="GO" id="GO:0003677">
    <property type="term" value="F:DNA binding"/>
    <property type="evidence" value="ECO:0007669"/>
    <property type="project" value="UniProtKB-KW"/>
</dbReference>
<dbReference type="InterPro" id="IPR001959">
    <property type="entry name" value="Transposase"/>
</dbReference>
<dbReference type="Pfam" id="PF07282">
    <property type="entry name" value="Cas12f1-like_TNB"/>
    <property type="match status" value="1"/>
</dbReference>
<dbReference type="OrthoDB" id="1551477at2"/>
<keyword evidence="6" id="KW-0233">DNA recombination</keyword>
<feature type="domain" description="Probable transposase IS891/IS1136/IS1341" evidence="7">
    <location>
        <begin position="164"/>
        <end position="275"/>
    </location>
</feature>
<evidence type="ECO:0000259" key="9">
    <source>
        <dbReference type="Pfam" id="PF12323"/>
    </source>
</evidence>
<accession>A0A174RWZ7</accession>
<dbReference type="NCBIfam" id="NF040570">
    <property type="entry name" value="guided_TnpB"/>
    <property type="match status" value="1"/>
</dbReference>
<organism evidence="10 12">
    <name type="scientific">Blautia obeum</name>
    <dbReference type="NCBI Taxonomy" id="40520"/>
    <lineage>
        <taxon>Bacteria</taxon>
        <taxon>Bacillati</taxon>
        <taxon>Bacillota</taxon>
        <taxon>Clostridia</taxon>
        <taxon>Lachnospirales</taxon>
        <taxon>Lachnospiraceae</taxon>
        <taxon>Blautia</taxon>
    </lineage>
</organism>
<feature type="domain" description="Transposase putative helix-turn-helix" evidence="9">
    <location>
        <begin position="1"/>
        <end position="46"/>
    </location>
</feature>
<sequence length="365" mass="41973">MQKGIKFRIYPNKEQQNLINQTLGCCRLIYNKGLAMRNEAYESGNKIGYAQTSAMLTELKKCEDFAFLKVVDSIALQQSLRDLDRGFVNFFQKRAAHPTFKSKHNRHQSYRTVNQGNNIRIAGKYIKLPKLGYTKIRQSMEVGKINNVTIKCTPAGKCFAVLNVEFEPQPRANNGGCIGIDVGIKDFYSDSNGKVVPNPKYLEKSMRKLTREQRMLSRKQKGSNNRNKQRVKVALAHEKITNQRNDFLQKQSTMLIRENQTICIEDLKVKNMMRNHKLAQHIGSASWSKFFDMLKYKSAWYRNDLIKVPTMYPSSQTCSCCGYKNPLVKNLAVRVWECPDCHTIHNRDTNASINILNKGLQMQSV</sequence>
<proteinExistence type="inferred from homology"/>
<keyword evidence="2" id="KW-0815">Transposition</keyword>
<dbReference type="EMBL" id="QSJW01000006">
    <property type="protein sequence ID" value="RHE11895.1"/>
    <property type="molecule type" value="Genomic_DNA"/>
</dbReference>